<gene>
    <name evidence="8" type="ORF">Q9L58_006960</name>
</gene>
<comment type="caution">
    <text evidence="8">The sequence shown here is derived from an EMBL/GenBank/DDBJ whole genome shotgun (WGS) entry which is preliminary data.</text>
</comment>
<evidence type="ECO:0000256" key="3">
    <source>
        <dbReference type="ARBA" id="ARBA00022989"/>
    </source>
</evidence>
<dbReference type="PANTHER" id="PTHR11453:SF82">
    <property type="entry name" value="BORON TRANSPORTER 1"/>
    <property type="match status" value="1"/>
</dbReference>
<name>A0ABR3GDX9_9PEZI</name>
<reference evidence="8 9" key="1">
    <citation type="submission" date="2024-02" db="EMBL/GenBank/DDBJ databases">
        <title>Discinaceae phylogenomics.</title>
        <authorList>
            <person name="Dirks A.C."/>
            <person name="James T.Y."/>
        </authorList>
    </citation>
    <scope>NUCLEOTIDE SEQUENCE [LARGE SCALE GENOMIC DNA]</scope>
    <source>
        <strain evidence="8 9">ACD0624</strain>
    </source>
</reference>
<accession>A0ABR3GDX9</accession>
<dbReference type="PANTHER" id="PTHR11453">
    <property type="entry name" value="ANION EXCHANGE PROTEIN"/>
    <property type="match status" value="1"/>
</dbReference>
<dbReference type="Pfam" id="PF00955">
    <property type="entry name" value="HCO3_cotransp"/>
    <property type="match status" value="2"/>
</dbReference>
<feature type="transmembrane region" description="Helical" evidence="6">
    <location>
        <begin position="438"/>
        <end position="463"/>
    </location>
</feature>
<feature type="transmembrane region" description="Helical" evidence="6">
    <location>
        <begin position="119"/>
        <end position="138"/>
    </location>
</feature>
<protein>
    <recommendedName>
        <fullName evidence="7">Bicarbonate transporter-like transmembrane domain-containing protein</fullName>
    </recommendedName>
</protein>
<evidence type="ECO:0000313" key="8">
    <source>
        <dbReference type="EMBL" id="KAL0634153.1"/>
    </source>
</evidence>
<feature type="domain" description="Bicarbonate transporter-like transmembrane" evidence="7">
    <location>
        <begin position="234"/>
        <end position="579"/>
    </location>
</feature>
<dbReference type="EMBL" id="JBBBZM010000103">
    <property type="protein sequence ID" value="KAL0634153.1"/>
    <property type="molecule type" value="Genomic_DNA"/>
</dbReference>
<keyword evidence="4 6" id="KW-0472">Membrane</keyword>
<comment type="subcellular location">
    <subcellularLocation>
        <location evidence="1">Membrane</location>
        <topology evidence="1">Multi-pass membrane protein</topology>
    </subcellularLocation>
</comment>
<feature type="transmembrane region" description="Helical" evidence="6">
    <location>
        <begin position="367"/>
        <end position="387"/>
    </location>
</feature>
<evidence type="ECO:0000256" key="1">
    <source>
        <dbReference type="ARBA" id="ARBA00004141"/>
    </source>
</evidence>
<evidence type="ECO:0000256" key="2">
    <source>
        <dbReference type="ARBA" id="ARBA00022692"/>
    </source>
</evidence>
<organism evidence="8 9">
    <name type="scientific">Discina gigas</name>
    <dbReference type="NCBI Taxonomy" id="1032678"/>
    <lineage>
        <taxon>Eukaryota</taxon>
        <taxon>Fungi</taxon>
        <taxon>Dikarya</taxon>
        <taxon>Ascomycota</taxon>
        <taxon>Pezizomycotina</taxon>
        <taxon>Pezizomycetes</taxon>
        <taxon>Pezizales</taxon>
        <taxon>Discinaceae</taxon>
        <taxon>Discina</taxon>
    </lineage>
</organism>
<feature type="compositionally biased region" description="Low complexity" evidence="5">
    <location>
        <begin position="17"/>
        <end position="29"/>
    </location>
</feature>
<feature type="transmembrane region" description="Helical" evidence="6">
    <location>
        <begin position="327"/>
        <end position="346"/>
    </location>
</feature>
<feature type="transmembrane region" description="Helical" evidence="6">
    <location>
        <begin position="533"/>
        <end position="562"/>
    </location>
</feature>
<feature type="region of interest" description="Disordered" evidence="5">
    <location>
        <begin position="1"/>
        <end position="37"/>
    </location>
</feature>
<evidence type="ECO:0000256" key="4">
    <source>
        <dbReference type="ARBA" id="ARBA00023136"/>
    </source>
</evidence>
<evidence type="ECO:0000256" key="6">
    <source>
        <dbReference type="SAM" id="Phobius"/>
    </source>
</evidence>
<feature type="transmembrane region" description="Helical" evidence="6">
    <location>
        <begin position="239"/>
        <end position="261"/>
    </location>
</feature>
<proteinExistence type="predicted"/>
<dbReference type="InterPro" id="IPR011531">
    <property type="entry name" value="HCO3_transpt-like_TM_dom"/>
</dbReference>
<sequence length="584" mass="64584">MSNSSKALFPAPLTMSPNTTIPATAADTAPDPEKGNPACSTVPGKIIRGGGIRALFGSNGALAPFRLLKSDIGGRSKVYHTDWFFNQLILASAVFVFFTNLLPGITFASDLYVLTGKNYGTIEVVFSTGLCGVIFALFSGQPLTILGVTGPFCILSERIYALCHDNFHIDYLSFMAWTCIHSTWMHWLLAIFNAHDWTMEYVTTFSTEIFSLLNSIIYFHKAVQELQRSHANTSLASFLYSVLGCIGTFLVAVTLSTANSWAPVFHRYVRMGLAEYAAAISIIIFIGMPQIGELKTLDQQRLPVSTSFRPTSPERSHFFVEFWHLPVPWIFAAMVPGLILTTLFFFDVEVSTICATLSRYNVRKPGGYAWDVFLLGLTTGLCGILGIPPANGLLPQAPLHSESLLHMEEVTDPIDGSTKKITTVHEQRWSHLLHAVGILAFVSPPLMQVLGLTPTSVLAGLFLYMGEQSLSVNPILFRFLHMLTYVFIFGPTYLHVPTYFLFLLTRPESSPSSELPPLPLGIEGYRGIHMYTLLQIVVTAGIFAITFTSAAPAFPVIIVLLVPIRLKVMNKWWNRETLKRGLPN</sequence>
<feature type="domain" description="Bicarbonate transporter-like transmembrane" evidence="7">
    <location>
        <begin position="65"/>
        <end position="231"/>
    </location>
</feature>
<feature type="transmembrane region" description="Helical" evidence="6">
    <location>
        <begin position="84"/>
        <end position="107"/>
    </location>
</feature>
<feature type="transmembrane region" description="Helical" evidence="6">
    <location>
        <begin position="201"/>
        <end position="219"/>
    </location>
</feature>
<feature type="transmembrane region" description="Helical" evidence="6">
    <location>
        <begin position="475"/>
        <end position="494"/>
    </location>
</feature>
<evidence type="ECO:0000313" key="9">
    <source>
        <dbReference type="Proteomes" id="UP001447188"/>
    </source>
</evidence>
<evidence type="ECO:0000259" key="7">
    <source>
        <dbReference type="Pfam" id="PF00955"/>
    </source>
</evidence>
<feature type="transmembrane region" description="Helical" evidence="6">
    <location>
        <begin position="273"/>
        <end position="292"/>
    </location>
</feature>
<feature type="transmembrane region" description="Helical" evidence="6">
    <location>
        <begin position="174"/>
        <end position="194"/>
    </location>
</feature>
<keyword evidence="3 6" id="KW-1133">Transmembrane helix</keyword>
<keyword evidence="9" id="KW-1185">Reference proteome</keyword>
<evidence type="ECO:0000256" key="5">
    <source>
        <dbReference type="SAM" id="MobiDB-lite"/>
    </source>
</evidence>
<keyword evidence="2 6" id="KW-0812">Transmembrane</keyword>
<dbReference type="InterPro" id="IPR003020">
    <property type="entry name" value="HCO3_transpt_euk"/>
</dbReference>
<dbReference type="Proteomes" id="UP001447188">
    <property type="component" value="Unassembled WGS sequence"/>
</dbReference>